<accession>A0A7Z9DWQ4</accession>
<protein>
    <submittedName>
        <fullName evidence="2">Uncharacterized protein</fullName>
    </submittedName>
</protein>
<sequence length="117" mass="13277">MDNPTKFDSQACSNQLEFLAEKVLTLAQTAEGNTLEILAILRILEQLHQNVRESLFQQSLPDNRQKLYHLLREIESKGGWPYIPRSSIKALIENLQKESPEVSEELGKDGAGDQKQD</sequence>
<feature type="region of interest" description="Disordered" evidence="1">
    <location>
        <begin position="98"/>
        <end position="117"/>
    </location>
</feature>
<keyword evidence="3" id="KW-1185">Reference proteome</keyword>
<evidence type="ECO:0000313" key="3">
    <source>
        <dbReference type="Proteomes" id="UP000182190"/>
    </source>
</evidence>
<comment type="caution">
    <text evidence="2">The sequence shown here is derived from an EMBL/GenBank/DDBJ whole genome shotgun (WGS) entry which is preliminary data.</text>
</comment>
<dbReference type="Proteomes" id="UP000182190">
    <property type="component" value="Unassembled WGS sequence"/>
</dbReference>
<evidence type="ECO:0000256" key="1">
    <source>
        <dbReference type="SAM" id="MobiDB-lite"/>
    </source>
</evidence>
<dbReference type="EMBL" id="CZCS02000017">
    <property type="protein sequence ID" value="VXD15183.1"/>
    <property type="molecule type" value="Genomic_DNA"/>
</dbReference>
<dbReference type="OrthoDB" id="516113at2"/>
<gene>
    <name evidence="2" type="ORF">PL9631_1130021</name>
</gene>
<name>A0A7Z9DWQ4_9CYAN</name>
<dbReference type="RefSeq" id="WP_083624750.1">
    <property type="nucleotide sequence ID" value="NZ_LR735029.1"/>
</dbReference>
<evidence type="ECO:0000313" key="2">
    <source>
        <dbReference type="EMBL" id="VXD15183.1"/>
    </source>
</evidence>
<dbReference type="AlphaFoldDB" id="A0A7Z9DWQ4"/>
<proteinExistence type="predicted"/>
<organism evidence="2 3">
    <name type="scientific">Planktothrix paucivesiculata PCC 9631</name>
    <dbReference type="NCBI Taxonomy" id="671071"/>
    <lineage>
        <taxon>Bacteria</taxon>
        <taxon>Bacillati</taxon>
        <taxon>Cyanobacteriota</taxon>
        <taxon>Cyanophyceae</taxon>
        <taxon>Oscillatoriophycideae</taxon>
        <taxon>Oscillatoriales</taxon>
        <taxon>Microcoleaceae</taxon>
        <taxon>Planktothrix</taxon>
    </lineage>
</organism>
<reference evidence="2" key="1">
    <citation type="submission" date="2019-10" db="EMBL/GenBank/DDBJ databases">
        <authorList>
            <consortium name="Genoscope - CEA"/>
            <person name="William W."/>
        </authorList>
    </citation>
    <scope>NUCLEOTIDE SEQUENCE [LARGE SCALE GENOMIC DNA]</scope>
    <source>
        <strain evidence="2">BBR_PRJEB10994</strain>
    </source>
</reference>